<gene>
    <name evidence="3" type="ORF">KOR42_06410</name>
</gene>
<sequence length="372" mass="40522" precursor="true">MFATRTLSGAALLCLVAGFTTTANAQFFGPNYCCTPYMPQPVVAAPMAYAPTVQTASVSDCPCMKPVTSTVYKEVDVVEYRTVEKQAQVPKVVTVMEDREVVTYQTINETKTVDVPTYVNQTVTEVQPMTQNNSYWRTTWQPVPKMSPCLYDGRPGLVGELNRLGYAFRNTMTPNAVARREYIPNVVTYNVPVQRVVQVPTTRQVTYNVAKVIPVTTTQKVAVQKTVWEPTTYTAYEPYTTKKRVAVGTQTRMVYVDPTGGTTAKSNEPTPATAGGNDNSQSAARDKGTLNLNSVPTGSEIPLQSPVYRKSPEPTPSQQDIEPTPSSGPVATQPQGTPSVIQVAGWQTSRAKQKATPETPPSLVVPTLVAKQ</sequence>
<dbReference type="AlphaFoldDB" id="A0A5C5X5I7"/>
<evidence type="ECO:0000313" key="3">
    <source>
        <dbReference type="EMBL" id="TWT57282.1"/>
    </source>
</evidence>
<proteinExistence type="predicted"/>
<dbReference type="RefSeq" id="WP_146507135.1">
    <property type="nucleotide sequence ID" value="NZ_SIHI01000001.1"/>
</dbReference>
<feature type="signal peptide" evidence="2">
    <location>
        <begin position="1"/>
        <end position="25"/>
    </location>
</feature>
<keyword evidence="4" id="KW-1185">Reference proteome</keyword>
<evidence type="ECO:0000256" key="1">
    <source>
        <dbReference type="SAM" id="MobiDB-lite"/>
    </source>
</evidence>
<organism evidence="3 4">
    <name type="scientific">Thalassoglobus neptunius</name>
    <dbReference type="NCBI Taxonomy" id="1938619"/>
    <lineage>
        <taxon>Bacteria</taxon>
        <taxon>Pseudomonadati</taxon>
        <taxon>Planctomycetota</taxon>
        <taxon>Planctomycetia</taxon>
        <taxon>Planctomycetales</taxon>
        <taxon>Planctomycetaceae</taxon>
        <taxon>Thalassoglobus</taxon>
    </lineage>
</organism>
<dbReference type="Proteomes" id="UP000317243">
    <property type="component" value="Unassembled WGS sequence"/>
</dbReference>
<feature type="region of interest" description="Disordered" evidence="1">
    <location>
        <begin position="257"/>
        <end position="372"/>
    </location>
</feature>
<dbReference type="EMBL" id="SIHI01000001">
    <property type="protein sequence ID" value="TWT57282.1"/>
    <property type="molecule type" value="Genomic_DNA"/>
</dbReference>
<keyword evidence="2" id="KW-0732">Signal</keyword>
<evidence type="ECO:0000313" key="4">
    <source>
        <dbReference type="Proteomes" id="UP000317243"/>
    </source>
</evidence>
<feature type="compositionally biased region" description="Polar residues" evidence="1">
    <location>
        <begin position="316"/>
        <end position="350"/>
    </location>
</feature>
<feature type="compositionally biased region" description="Polar residues" evidence="1">
    <location>
        <begin position="260"/>
        <end position="283"/>
    </location>
</feature>
<accession>A0A5C5X5I7</accession>
<feature type="chain" id="PRO_5022737277" evidence="2">
    <location>
        <begin position="26"/>
        <end position="372"/>
    </location>
</feature>
<comment type="caution">
    <text evidence="3">The sequence shown here is derived from an EMBL/GenBank/DDBJ whole genome shotgun (WGS) entry which is preliminary data.</text>
</comment>
<protein>
    <submittedName>
        <fullName evidence="3">Uncharacterized protein</fullName>
    </submittedName>
</protein>
<dbReference type="OrthoDB" id="208718at2"/>
<reference evidence="3 4" key="1">
    <citation type="submission" date="2019-02" db="EMBL/GenBank/DDBJ databases">
        <title>Deep-cultivation of Planctomycetes and their phenomic and genomic characterization uncovers novel biology.</title>
        <authorList>
            <person name="Wiegand S."/>
            <person name="Jogler M."/>
            <person name="Boedeker C."/>
            <person name="Pinto D."/>
            <person name="Vollmers J."/>
            <person name="Rivas-Marin E."/>
            <person name="Kohn T."/>
            <person name="Peeters S.H."/>
            <person name="Heuer A."/>
            <person name="Rast P."/>
            <person name="Oberbeckmann S."/>
            <person name="Bunk B."/>
            <person name="Jeske O."/>
            <person name="Meyerdierks A."/>
            <person name="Storesund J.E."/>
            <person name="Kallscheuer N."/>
            <person name="Luecker S."/>
            <person name="Lage O.M."/>
            <person name="Pohl T."/>
            <person name="Merkel B.J."/>
            <person name="Hornburger P."/>
            <person name="Mueller R.-W."/>
            <person name="Bruemmer F."/>
            <person name="Labrenz M."/>
            <person name="Spormann A.M."/>
            <person name="Op Den Camp H."/>
            <person name="Overmann J."/>
            <person name="Amann R."/>
            <person name="Jetten M.S.M."/>
            <person name="Mascher T."/>
            <person name="Medema M.H."/>
            <person name="Devos D.P."/>
            <person name="Kaster A.-K."/>
            <person name="Ovreas L."/>
            <person name="Rohde M."/>
            <person name="Galperin M.Y."/>
            <person name="Jogler C."/>
        </authorList>
    </citation>
    <scope>NUCLEOTIDE SEQUENCE [LARGE SCALE GENOMIC DNA]</scope>
    <source>
        <strain evidence="3 4">KOR42</strain>
    </source>
</reference>
<name>A0A5C5X5I7_9PLAN</name>
<evidence type="ECO:0000256" key="2">
    <source>
        <dbReference type="SAM" id="SignalP"/>
    </source>
</evidence>